<gene>
    <name evidence="10" type="ORF">CEUSTIGMA_g13643.t1</name>
</gene>
<dbReference type="GO" id="GO:0004519">
    <property type="term" value="F:endonuclease activity"/>
    <property type="evidence" value="ECO:0007669"/>
    <property type="project" value="UniProtKB-KW"/>
</dbReference>
<evidence type="ECO:0000313" key="11">
    <source>
        <dbReference type="Proteomes" id="UP000232323"/>
    </source>
</evidence>
<dbReference type="InterPro" id="IPR041588">
    <property type="entry name" value="Integrase_H2C2"/>
</dbReference>
<dbReference type="Pfam" id="PF17917">
    <property type="entry name" value="RT_RNaseH"/>
    <property type="match status" value="1"/>
</dbReference>
<feature type="domain" description="Integrase catalytic" evidence="9">
    <location>
        <begin position="1199"/>
        <end position="1363"/>
    </location>
</feature>
<evidence type="ECO:0000256" key="4">
    <source>
        <dbReference type="ARBA" id="ARBA00022759"/>
    </source>
</evidence>
<dbReference type="SUPFAM" id="SSF56672">
    <property type="entry name" value="DNA/RNA polymerases"/>
    <property type="match status" value="1"/>
</dbReference>
<dbReference type="PANTHER" id="PTHR37984:SF5">
    <property type="entry name" value="PROTEIN NYNRIN-LIKE"/>
    <property type="match status" value="1"/>
</dbReference>
<name>A0A250XTV5_9CHLO</name>
<feature type="signal peptide" evidence="8">
    <location>
        <begin position="1"/>
        <end position="33"/>
    </location>
</feature>
<dbReference type="Pfam" id="PF00665">
    <property type="entry name" value="rve"/>
    <property type="match status" value="1"/>
</dbReference>
<evidence type="ECO:0000256" key="7">
    <source>
        <dbReference type="SAM" id="MobiDB-lite"/>
    </source>
</evidence>
<dbReference type="SUPFAM" id="SSF53098">
    <property type="entry name" value="Ribonuclease H-like"/>
    <property type="match status" value="1"/>
</dbReference>
<accession>A0A250XTV5</accession>
<dbReference type="Pfam" id="PF17921">
    <property type="entry name" value="Integrase_H2C2"/>
    <property type="match status" value="1"/>
</dbReference>
<feature type="non-terminal residue" evidence="10">
    <location>
        <position position="1715"/>
    </location>
</feature>
<organism evidence="10 11">
    <name type="scientific">Chlamydomonas eustigma</name>
    <dbReference type="NCBI Taxonomy" id="1157962"/>
    <lineage>
        <taxon>Eukaryota</taxon>
        <taxon>Viridiplantae</taxon>
        <taxon>Chlorophyta</taxon>
        <taxon>core chlorophytes</taxon>
        <taxon>Chlorophyceae</taxon>
        <taxon>CS clade</taxon>
        <taxon>Chlamydomonadales</taxon>
        <taxon>Chlamydomonadaceae</taxon>
        <taxon>Chlamydomonas</taxon>
    </lineage>
</organism>
<dbReference type="FunFam" id="3.30.70.270:FF:000020">
    <property type="entry name" value="Transposon Tf2-6 polyprotein-like Protein"/>
    <property type="match status" value="1"/>
</dbReference>
<keyword evidence="4" id="KW-0255">Endonuclease</keyword>
<evidence type="ECO:0000256" key="1">
    <source>
        <dbReference type="ARBA" id="ARBA00022679"/>
    </source>
</evidence>
<dbReference type="PANTHER" id="PTHR37984">
    <property type="entry name" value="PROTEIN CBG26694"/>
    <property type="match status" value="1"/>
</dbReference>
<evidence type="ECO:0000256" key="2">
    <source>
        <dbReference type="ARBA" id="ARBA00022695"/>
    </source>
</evidence>
<evidence type="ECO:0000256" key="3">
    <source>
        <dbReference type="ARBA" id="ARBA00022722"/>
    </source>
</evidence>
<evidence type="ECO:0000259" key="9">
    <source>
        <dbReference type="PROSITE" id="PS50994"/>
    </source>
</evidence>
<keyword evidence="11" id="KW-1185">Reference proteome</keyword>
<dbReference type="Gene3D" id="3.30.420.10">
    <property type="entry name" value="Ribonuclease H-like superfamily/Ribonuclease H"/>
    <property type="match status" value="1"/>
</dbReference>
<dbReference type="Proteomes" id="UP000232323">
    <property type="component" value="Unassembled WGS sequence"/>
</dbReference>
<dbReference type="GO" id="GO:0015074">
    <property type="term" value="P:DNA integration"/>
    <property type="evidence" value="ECO:0007669"/>
    <property type="project" value="InterPro"/>
</dbReference>
<dbReference type="PROSITE" id="PS50994">
    <property type="entry name" value="INTEGRASE"/>
    <property type="match status" value="1"/>
</dbReference>
<dbReference type="GO" id="GO:0003964">
    <property type="term" value="F:RNA-directed DNA polymerase activity"/>
    <property type="evidence" value="ECO:0007669"/>
    <property type="project" value="UniProtKB-KW"/>
</dbReference>
<evidence type="ECO:0000313" key="10">
    <source>
        <dbReference type="EMBL" id="GAX86230.1"/>
    </source>
</evidence>
<dbReference type="EMBL" id="BEGY01000247">
    <property type="protein sequence ID" value="GAX86230.1"/>
    <property type="molecule type" value="Genomic_DNA"/>
</dbReference>
<dbReference type="Gene3D" id="3.40.50.150">
    <property type="entry name" value="Vaccinia Virus protein VP39"/>
    <property type="match status" value="1"/>
</dbReference>
<protein>
    <recommendedName>
        <fullName evidence="9">Integrase catalytic domain-containing protein</fullName>
    </recommendedName>
</protein>
<dbReference type="InterPro" id="IPR029063">
    <property type="entry name" value="SAM-dependent_MTases_sf"/>
</dbReference>
<comment type="caution">
    <text evidence="10">The sequence shown here is derived from an EMBL/GenBank/DDBJ whole genome shotgun (WGS) entry which is preliminary data.</text>
</comment>
<dbReference type="Gene3D" id="1.10.340.70">
    <property type="match status" value="1"/>
</dbReference>
<keyword evidence="3" id="KW-0540">Nuclease</keyword>
<dbReference type="OrthoDB" id="2016337at2759"/>
<keyword evidence="1" id="KW-0808">Transferase</keyword>
<proteinExistence type="predicted"/>
<keyword evidence="2" id="KW-0548">Nucleotidyltransferase</keyword>
<evidence type="ECO:0000256" key="6">
    <source>
        <dbReference type="ARBA" id="ARBA00022918"/>
    </source>
</evidence>
<dbReference type="STRING" id="1157962.A0A250XTV5"/>
<feature type="region of interest" description="Disordered" evidence="7">
    <location>
        <begin position="1533"/>
        <end position="1557"/>
    </location>
</feature>
<dbReference type="InterPro" id="IPR043128">
    <property type="entry name" value="Rev_trsase/Diguanyl_cyclase"/>
</dbReference>
<dbReference type="InterPro" id="IPR001584">
    <property type="entry name" value="Integrase_cat-core"/>
</dbReference>
<keyword evidence="6" id="KW-0695">RNA-directed DNA polymerase</keyword>
<dbReference type="InterPro" id="IPR036397">
    <property type="entry name" value="RNaseH_sf"/>
</dbReference>
<feature type="chain" id="PRO_5012128772" description="Integrase catalytic domain-containing protein" evidence="8">
    <location>
        <begin position="34"/>
        <end position="1715"/>
    </location>
</feature>
<keyword evidence="8" id="KW-0732">Signal</keyword>
<dbReference type="Gene3D" id="3.30.70.270">
    <property type="match status" value="2"/>
</dbReference>
<keyword evidence="5" id="KW-0378">Hydrolase</keyword>
<dbReference type="InterPro" id="IPR050951">
    <property type="entry name" value="Retrovirus_Pol_polyprotein"/>
</dbReference>
<reference evidence="10 11" key="1">
    <citation type="submission" date="2017-08" db="EMBL/GenBank/DDBJ databases">
        <title>Acidophilic green algal genome provides insights into adaptation to an acidic environment.</title>
        <authorList>
            <person name="Hirooka S."/>
            <person name="Hirose Y."/>
            <person name="Kanesaki Y."/>
            <person name="Higuchi S."/>
            <person name="Fujiwara T."/>
            <person name="Onuma R."/>
            <person name="Era A."/>
            <person name="Ohbayashi R."/>
            <person name="Uzuka A."/>
            <person name="Nozaki H."/>
            <person name="Yoshikawa H."/>
            <person name="Miyagishima S.Y."/>
        </authorList>
    </citation>
    <scope>NUCLEOTIDE SEQUENCE [LARGE SCALE GENOMIC DNA]</scope>
    <source>
        <strain evidence="10 11">NIES-2499</strain>
    </source>
</reference>
<dbReference type="InterPro" id="IPR012337">
    <property type="entry name" value="RNaseH-like_sf"/>
</dbReference>
<dbReference type="InterPro" id="IPR043502">
    <property type="entry name" value="DNA/RNA_pol_sf"/>
</dbReference>
<dbReference type="SUPFAM" id="SSF53335">
    <property type="entry name" value="S-adenosyl-L-methionine-dependent methyltransferases"/>
    <property type="match status" value="1"/>
</dbReference>
<dbReference type="InterPro" id="IPR041373">
    <property type="entry name" value="RT_RNaseH"/>
</dbReference>
<dbReference type="GO" id="GO:0003676">
    <property type="term" value="F:nucleic acid binding"/>
    <property type="evidence" value="ECO:0007669"/>
    <property type="project" value="InterPro"/>
</dbReference>
<dbReference type="CDD" id="cd09274">
    <property type="entry name" value="RNase_HI_RT_Ty3"/>
    <property type="match status" value="1"/>
</dbReference>
<dbReference type="GO" id="GO:0016787">
    <property type="term" value="F:hydrolase activity"/>
    <property type="evidence" value="ECO:0007669"/>
    <property type="project" value="UniProtKB-KW"/>
</dbReference>
<evidence type="ECO:0000256" key="5">
    <source>
        <dbReference type="ARBA" id="ARBA00022801"/>
    </source>
</evidence>
<sequence length="1715" mass="190033">MRYSPRIPCLRFNLRSFICFILLSLAAFPCCLSSPIPEVAGNTHVPVLPTGSITALNSAALHQNYASLPTVNSDDLFQELNNEPDADLSSVPEPLFPLGSTPTGPGSPGWSIETHVPHGDKDPVDSQKVFKAPEGWTICAHHPLMVDGDVASIHALMLEQQGCFAKELSDLHPGYTGPVGAFKLVPSGTNSIVPSTVQVRPPRRRSPLEDPVMEDQRGQVMDKTLADAGFAAHACVFIDDVLIFTEDLETHLQVVAKLFAAIAAFKLVNLKAHPGKSRICFPCIEYLGHNIGSLGLTPNEVKVAAIRALPNPSNISELRRVLGFANYYRGYVPHFSEIAKPLTDLLKKDVKWEWTAERASAWRDLKDALCCPDNALCHPYRNVRYVLHTDWSQKGLSAVLGQVDPKTGTEYLIACTSRSCNVHEARYGSYKGEMMAAVWGVRTFRCYLLGAPHPFILLTDHKGLSWLMSNKELEGQYARWSVMLSEFNFIIEYKPGVKHIIADVPSRFPRSTTADVTGTRESYHQFVPTQQLLSQSEHGLDCLADCLASTPSDFDAYYFNHVADFLNARIDFTQYYSDDEDCLNNPLIDYPHMGNTIHADDDIAASHSTLFTPSSELLLHTAASHLLPDSRQHAIDMHDLSSMDVSAYVHSIDMAFISTTQHELQLKAARQVELCHSSLTLRISNSSELPLRLATSPFGDVVHSICTAPVPDCCISAIHSDGVRVIELFGGMVSGLDCLLRNGVKILQYSYCDLSHQARAVAHHRLTQLTVQYPDQLPLEVWSSAFTALPQDVYSITEEHLSFAGALEEDPILLIAGFECADLSPAGSRKGLQGSKSYTFYPLLSVLASLQRMRSSCAFPLAYLIENTATQYAYGSSRAMKDSFHELCAKIGSPVVLDAANVGSYAHRLRNYWTNLVSSSALQCILDSFERDPDLNLSDVLYTTNPQICTKARSYPWCTANVPGKLLKVLPTLVARVDSYAFRSRPDGEGQGQVLDEAGNLVPLTLEERERILGYPTGSTDIPAISFNARHHILGSCFDAFAVSHLIACAFALRFSMVLPDDSYLSSHVSELGGGQLTFDLPDDLLSVVLSGRMDLSMHSDAERKRILRRASSYVMTGKLLYRKMPDGSLKVVPEPSLRFEIAKKLHEDNGHFGRRRTTALTMLRYWWKGLWDDCSTVVKSCQACSCTKVSFNSQSPVLHPLPIRGLMYRWSLDTAGPFEPTSRGHTRVLVCVEHFSKFVEVFPLKDKSSAEIAYHFLHGVIARYGAPAEVLTDGGGEFQAEFDDLLLKCLIDHRVTSPHHPEANGASERFVKTVKTGIARYVESTGSTSEWDLFLPWIAYGYRVTPHESTRLSPYKMVYAIDPIMPSSAREHLTAPISYDDPEIAAKSVIDRSLLLAEHCATAGQNLLITQHRDMLRYAKLRSGAYMPQLREFKLGQFVYIKDHDSMHDSAKSLILRVKEVRPSGVLILMGRDNKTLAVNSKHCTPCHLPITEIEEASLVFAKPTIDLPWVAELTIKTLWATDQFYHDARRAKEFRPTSGPRQKQRGRPRNIAIPATVTPPNAPALLLKRGPGRPKKIPTALVALMPTYKWSYPRAVEQGLPDLLPGISDPAFSKHISSFSPGGNRFKQHFSPVSAAELSTLLNLLDDSCSHSILDVTHGAAAGVILHLPASESFSITTNEYLCDIPADFHLDPMQPESYTLIKEHHSMHIIIV</sequence>
<evidence type="ECO:0000256" key="8">
    <source>
        <dbReference type="SAM" id="SignalP"/>
    </source>
</evidence>